<dbReference type="Proteomes" id="UP000800981">
    <property type="component" value="Unassembled WGS sequence"/>
</dbReference>
<proteinExistence type="predicted"/>
<accession>A0ABX0GVI4</accession>
<reference evidence="1 2" key="1">
    <citation type="submission" date="2020-03" db="EMBL/GenBank/DDBJ databases">
        <title>Two novel Motilibacter sp.</title>
        <authorList>
            <person name="Liu S."/>
        </authorList>
    </citation>
    <scope>NUCLEOTIDE SEQUENCE [LARGE SCALE GENOMIC DNA]</scope>
    <source>
        <strain evidence="1 2">E257</strain>
    </source>
</reference>
<keyword evidence="2" id="KW-1185">Reference proteome</keyword>
<dbReference type="EMBL" id="JAANNP010000002">
    <property type="protein sequence ID" value="NHC13711.1"/>
    <property type="molecule type" value="Genomic_DNA"/>
</dbReference>
<sequence>MSPTQRIVRSTATAAARRSAPPALVGLRPSQQRFVNSMIAELLLRDPDGSRLDRVDDPDALARETAGRVVDTAAAWEAHLGAFYDVDGVRALLSSRDGQRITKQAVSKRKGLLALTTGSGRVVYPRFQFSEGAPLAGLDAVLAELPEPVVSRWTVASWLVSPQPALDGERPVDVLREGFPGPVVAAARGWARSLAA</sequence>
<name>A0ABX0GVI4_9ACTN</name>
<dbReference type="RefSeq" id="WP_166280401.1">
    <property type="nucleotide sequence ID" value="NZ_JAANNP010000002.1"/>
</dbReference>
<evidence type="ECO:0000313" key="2">
    <source>
        <dbReference type="Proteomes" id="UP000800981"/>
    </source>
</evidence>
<comment type="caution">
    <text evidence="1">The sequence shown here is derived from an EMBL/GenBank/DDBJ whole genome shotgun (WGS) entry which is preliminary data.</text>
</comment>
<evidence type="ECO:0000313" key="1">
    <source>
        <dbReference type="EMBL" id="NHC13711.1"/>
    </source>
</evidence>
<protein>
    <submittedName>
        <fullName evidence="1">DUF2384 domain-containing protein</fullName>
    </submittedName>
</protein>
<organism evidence="1 2">
    <name type="scientific">Motilibacter deserti</name>
    <dbReference type="NCBI Taxonomy" id="2714956"/>
    <lineage>
        <taxon>Bacteria</taxon>
        <taxon>Bacillati</taxon>
        <taxon>Actinomycetota</taxon>
        <taxon>Actinomycetes</taxon>
        <taxon>Motilibacterales</taxon>
        <taxon>Motilibacteraceae</taxon>
        <taxon>Motilibacter</taxon>
    </lineage>
</organism>
<gene>
    <name evidence="1" type="ORF">G9H71_07945</name>
</gene>